<dbReference type="NCBIfam" id="TIGR02727">
    <property type="entry name" value="MTHFS_bact"/>
    <property type="match status" value="1"/>
</dbReference>
<dbReference type="PANTHER" id="PTHR23407">
    <property type="entry name" value="ATPASE INHIBITOR/5-FORMYLTETRAHYDROFOLATE CYCLO-LIGASE"/>
    <property type="match status" value="1"/>
</dbReference>
<dbReference type="PIRSF" id="PIRSF006806">
    <property type="entry name" value="FTHF_cligase"/>
    <property type="match status" value="1"/>
</dbReference>
<dbReference type="InterPro" id="IPR037171">
    <property type="entry name" value="NagB/RpiA_transferase-like"/>
</dbReference>
<organism evidence="6">
    <name type="scientific">Singulisphaera sp. Ch08</name>
    <dbReference type="NCBI Taxonomy" id="3120278"/>
    <lineage>
        <taxon>Bacteria</taxon>
        <taxon>Pseudomonadati</taxon>
        <taxon>Planctomycetota</taxon>
        <taxon>Planctomycetia</taxon>
        <taxon>Isosphaerales</taxon>
        <taxon>Isosphaeraceae</taxon>
        <taxon>Singulisphaera</taxon>
    </lineage>
</organism>
<dbReference type="PANTHER" id="PTHR23407:SF1">
    <property type="entry name" value="5-FORMYLTETRAHYDROFOLATE CYCLO-LIGASE"/>
    <property type="match status" value="1"/>
</dbReference>
<accession>A0AAU7C767</accession>
<dbReference type="EC" id="6.3.3.2" evidence="5"/>
<evidence type="ECO:0000313" key="6">
    <source>
        <dbReference type="EMBL" id="XBH01049.1"/>
    </source>
</evidence>
<feature type="binding site" evidence="4">
    <location>
        <position position="59"/>
    </location>
    <ligand>
        <name>substrate</name>
    </ligand>
</feature>
<dbReference type="RefSeq" id="WP_406693734.1">
    <property type="nucleotide sequence ID" value="NZ_CP155447.1"/>
</dbReference>
<dbReference type="AlphaFoldDB" id="A0AAU7C767"/>
<evidence type="ECO:0000256" key="1">
    <source>
        <dbReference type="ARBA" id="ARBA00010638"/>
    </source>
</evidence>
<dbReference type="GO" id="GO:0009396">
    <property type="term" value="P:folic acid-containing compound biosynthetic process"/>
    <property type="evidence" value="ECO:0007669"/>
    <property type="project" value="TreeGrafter"/>
</dbReference>
<dbReference type="GO" id="GO:0030272">
    <property type="term" value="F:5-formyltetrahydrofolate cyclo-ligase activity"/>
    <property type="evidence" value="ECO:0007669"/>
    <property type="project" value="UniProtKB-EC"/>
</dbReference>
<comment type="cofactor">
    <cofactor evidence="5">
        <name>Mg(2+)</name>
        <dbReference type="ChEBI" id="CHEBI:18420"/>
    </cofactor>
</comment>
<keyword evidence="6" id="KW-0436">Ligase</keyword>
<dbReference type="GO" id="GO:0035999">
    <property type="term" value="P:tetrahydrofolate interconversion"/>
    <property type="evidence" value="ECO:0007669"/>
    <property type="project" value="TreeGrafter"/>
</dbReference>
<name>A0AAU7C767_9BACT</name>
<proteinExistence type="inferred from homology"/>
<dbReference type="SUPFAM" id="SSF100950">
    <property type="entry name" value="NagB/RpiA/CoA transferase-like"/>
    <property type="match status" value="1"/>
</dbReference>
<evidence type="ECO:0000256" key="2">
    <source>
        <dbReference type="ARBA" id="ARBA00022741"/>
    </source>
</evidence>
<gene>
    <name evidence="6" type="ORF">V5E97_22120</name>
</gene>
<comment type="catalytic activity">
    <reaction evidence="5">
        <text>(6S)-5-formyl-5,6,7,8-tetrahydrofolate + ATP = (6R)-5,10-methenyltetrahydrofolate + ADP + phosphate</text>
        <dbReference type="Rhea" id="RHEA:10488"/>
        <dbReference type="ChEBI" id="CHEBI:30616"/>
        <dbReference type="ChEBI" id="CHEBI:43474"/>
        <dbReference type="ChEBI" id="CHEBI:57455"/>
        <dbReference type="ChEBI" id="CHEBI:57457"/>
        <dbReference type="ChEBI" id="CHEBI:456216"/>
        <dbReference type="EC" id="6.3.3.2"/>
    </reaction>
</comment>
<keyword evidence="2 4" id="KW-0547">Nucleotide-binding</keyword>
<keyword evidence="3 4" id="KW-0067">ATP-binding</keyword>
<dbReference type="Gene3D" id="3.40.50.10420">
    <property type="entry name" value="NagB/RpiA/CoA transferase-like"/>
    <property type="match status" value="1"/>
</dbReference>
<dbReference type="EMBL" id="CP155447">
    <property type="protein sequence ID" value="XBH01049.1"/>
    <property type="molecule type" value="Genomic_DNA"/>
</dbReference>
<evidence type="ECO:0000256" key="5">
    <source>
        <dbReference type="RuleBase" id="RU361279"/>
    </source>
</evidence>
<comment type="similarity">
    <text evidence="1 5">Belongs to the 5-formyltetrahydrofolate cyclo-ligase family.</text>
</comment>
<keyword evidence="5" id="KW-0479">Metal-binding</keyword>
<reference evidence="6" key="1">
    <citation type="submission" date="2024-05" db="EMBL/GenBank/DDBJ databases">
        <title>Planctomycetes of the genus Singulisphaera possess chitinolytic capabilities.</title>
        <authorList>
            <person name="Ivanova A."/>
        </authorList>
    </citation>
    <scope>NUCLEOTIDE SEQUENCE</scope>
    <source>
        <strain evidence="6">Ch08T</strain>
    </source>
</reference>
<sequence>MDLRVQKRQLRKAMVERILALDPADRKDQEATLAARFTELPGFDASGTVLLYATAFPEEIVTQSMLEIALERGKRLVCPRVDRVQRRLRLYRVEDLNADLRRGMLGIPEPHDGCPEVEPKEVDWVLVPGLAFDARGFRIGRGAGHYDRLLPTLRHDVPRWALAFDCQMVDSLPVEPHDVALDGVVSPRTTIACTRSNDVGADSPQVDSD</sequence>
<feature type="binding site" evidence="4">
    <location>
        <begin position="138"/>
        <end position="146"/>
    </location>
    <ligand>
        <name>ATP</name>
        <dbReference type="ChEBI" id="CHEBI:30616"/>
    </ligand>
</feature>
<keyword evidence="5" id="KW-0460">Magnesium</keyword>
<evidence type="ECO:0000256" key="3">
    <source>
        <dbReference type="ARBA" id="ARBA00022840"/>
    </source>
</evidence>
<feature type="binding site" evidence="4">
    <location>
        <begin position="7"/>
        <end position="11"/>
    </location>
    <ligand>
        <name>ATP</name>
        <dbReference type="ChEBI" id="CHEBI:30616"/>
    </ligand>
</feature>
<dbReference type="GO" id="GO:0046872">
    <property type="term" value="F:metal ion binding"/>
    <property type="evidence" value="ECO:0007669"/>
    <property type="project" value="UniProtKB-KW"/>
</dbReference>
<dbReference type="Pfam" id="PF01812">
    <property type="entry name" value="5-FTHF_cyc-lig"/>
    <property type="match status" value="1"/>
</dbReference>
<evidence type="ECO:0000256" key="4">
    <source>
        <dbReference type="PIRSR" id="PIRSR006806-1"/>
    </source>
</evidence>
<dbReference type="InterPro" id="IPR002698">
    <property type="entry name" value="FTHF_cligase"/>
</dbReference>
<dbReference type="GO" id="GO:0005524">
    <property type="term" value="F:ATP binding"/>
    <property type="evidence" value="ECO:0007669"/>
    <property type="project" value="UniProtKB-KW"/>
</dbReference>
<dbReference type="InterPro" id="IPR024185">
    <property type="entry name" value="FTHF_cligase-like_sf"/>
</dbReference>
<protein>
    <recommendedName>
        <fullName evidence="5">5-formyltetrahydrofolate cyclo-ligase</fullName>
        <ecNumber evidence="5">6.3.3.2</ecNumber>
    </recommendedName>
</protein>